<organism evidence="5">
    <name type="scientific">uncultured Caudovirales phage</name>
    <dbReference type="NCBI Taxonomy" id="2100421"/>
    <lineage>
        <taxon>Viruses</taxon>
        <taxon>Duplodnaviria</taxon>
        <taxon>Heunggongvirae</taxon>
        <taxon>Uroviricota</taxon>
        <taxon>Caudoviricetes</taxon>
        <taxon>Peduoviridae</taxon>
        <taxon>Maltschvirus</taxon>
        <taxon>Maltschvirus maltsch</taxon>
    </lineage>
</organism>
<dbReference type="PANTHER" id="PTHR12589">
    <property type="entry name" value="PYRUVOYL TETRAHYDROBIOPTERIN SYNTHASE"/>
    <property type="match status" value="1"/>
</dbReference>
<protein>
    <submittedName>
        <fullName evidence="5">COG0720 6-pyruvoyl-tetrahydropterin synthase</fullName>
    </submittedName>
</protein>
<keyword evidence="2" id="KW-0479">Metal-binding</keyword>
<evidence type="ECO:0000313" key="5">
    <source>
        <dbReference type="EMBL" id="CAB4127308.1"/>
    </source>
</evidence>
<dbReference type="PANTHER" id="PTHR12589:SF7">
    <property type="entry name" value="6-PYRUVOYL TETRAHYDROBIOPTERIN SYNTHASE"/>
    <property type="match status" value="1"/>
</dbReference>
<dbReference type="InterPro" id="IPR007115">
    <property type="entry name" value="6-PTP_synth/QueD"/>
</dbReference>
<comment type="cofactor">
    <cofactor evidence="1">
        <name>Zn(2+)</name>
        <dbReference type="ChEBI" id="CHEBI:29105"/>
    </cofactor>
</comment>
<sequence length="176" mass="20443">MSKWVIDKEFSFEMGHRVWAQKLDRPDLSLTTDCACKHLHGHSYTIKVFLGADVLDQSSMVTDFKNLNFMKEFVDNTLDHKFMIDINDPNFEIITGVTPRLVPSVSNFDFLTDYVEATSPELQLHYQSFVLVNFVPTSENICKYLKLYAQERIGDFAKVESLELWETKKSHCRYTG</sequence>
<evidence type="ECO:0000256" key="1">
    <source>
        <dbReference type="ARBA" id="ARBA00001947"/>
    </source>
</evidence>
<name>A0A6J5KXP1_9CAUD</name>
<dbReference type="Pfam" id="PF01242">
    <property type="entry name" value="PTPS"/>
    <property type="match status" value="1"/>
</dbReference>
<evidence type="ECO:0000256" key="4">
    <source>
        <dbReference type="ARBA" id="ARBA00023239"/>
    </source>
</evidence>
<reference evidence="5" key="1">
    <citation type="submission" date="2020-04" db="EMBL/GenBank/DDBJ databases">
        <authorList>
            <person name="Chiriac C."/>
            <person name="Salcher M."/>
            <person name="Ghai R."/>
            <person name="Kavagutti S V."/>
        </authorList>
    </citation>
    <scope>NUCLEOTIDE SEQUENCE</scope>
</reference>
<evidence type="ECO:0000256" key="3">
    <source>
        <dbReference type="ARBA" id="ARBA00022833"/>
    </source>
</evidence>
<dbReference type="EMBL" id="LR796208">
    <property type="protein sequence ID" value="CAB4127308.1"/>
    <property type="molecule type" value="Genomic_DNA"/>
</dbReference>
<proteinExistence type="predicted"/>
<dbReference type="GO" id="GO:0016829">
    <property type="term" value="F:lyase activity"/>
    <property type="evidence" value="ECO:0007669"/>
    <property type="project" value="UniProtKB-KW"/>
</dbReference>
<evidence type="ECO:0000256" key="2">
    <source>
        <dbReference type="ARBA" id="ARBA00022723"/>
    </source>
</evidence>
<dbReference type="Gene3D" id="3.30.479.10">
    <property type="entry name" value="6-pyruvoyl tetrahydropterin synthase/QueD"/>
    <property type="match status" value="1"/>
</dbReference>
<accession>A0A6J5KXP1</accession>
<gene>
    <name evidence="5" type="ORF">UFOVP84_122</name>
</gene>
<keyword evidence="3" id="KW-0862">Zinc</keyword>
<dbReference type="InterPro" id="IPR038418">
    <property type="entry name" value="6-PTP_synth/QueD_sf"/>
</dbReference>
<dbReference type="SUPFAM" id="SSF55620">
    <property type="entry name" value="Tetrahydrobiopterin biosynthesis enzymes-like"/>
    <property type="match status" value="1"/>
</dbReference>
<keyword evidence="4" id="KW-0456">Lyase</keyword>
<dbReference type="GO" id="GO:0046872">
    <property type="term" value="F:metal ion binding"/>
    <property type="evidence" value="ECO:0007669"/>
    <property type="project" value="UniProtKB-KW"/>
</dbReference>